<protein>
    <submittedName>
        <fullName evidence="1">Arylsulfatase</fullName>
    </submittedName>
</protein>
<evidence type="ECO:0000313" key="2">
    <source>
        <dbReference type="Proteomes" id="UP000254191"/>
    </source>
</evidence>
<sequence>MDKFDTGNVEADKYFAALNAADEGIGQIIAKLKEKW</sequence>
<dbReference type="EMBL" id="UGTS01000006">
    <property type="protein sequence ID" value="SUC39351.1"/>
    <property type="molecule type" value="Genomic_DNA"/>
</dbReference>
<proteinExistence type="predicted"/>
<reference evidence="1 2" key="1">
    <citation type="submission" date="2018-06" db="EMBL/GenBank/DDBJ databases">
        <authorList>
            <consortium name="Pathogen Informatics"/>
            <person name="Doyle S."/>
        </authorList>
    </citation>
    <scope>NUCLEOTIDE SEQUENCE [LARGE SCALE GENOMIC DNA]</scope>
    <source>
        <strain evidence="1 2">NCTC11938</strain>
    </source>
</reference>
<dbReference type="AlphaFoldDB" id="A0A379GER6"/>
<accession>A0A379GER6</accession>
<gene>
    <name evidence="1" type="ORF">NCTC11938_03639</name>
</gene>
<organism evidence="1 2">
    <name type="scientific">Proteus mirabilis</name>
    <dbReference type="NCBI Taxonomy" id="584"/>
    <lineage>
        <taxon>Bacteria</taxon>
        <taxon>Pseudomonadati</taxon>
        <taxon>Pseudomonadota</taxon>
        <taxon>Gammaproteobacteria</taxon>
        <taxon>Enterobacterales</taxon>
        <taxon>Morganellaceae</taxon>
        <taxon>Proteus</taxon>
    </lineage>
</organism>
<evidence type="ECO:0000313" key="1">
    <source>
        <dbReference type="EMBL" id="SUC39351.1"/>
    </source>
</evidence>
<name>A0A379GER6_PROMI</name>
<dbReference type="Proteomes" id="UP000254191">
    <property type="component" value="Unassembled WGS sequence"/>
</dbReference>